<feature type="transmembrane region" description="Helical" evidence="1">
    <location>
        <begin position="7"/>
        <end position="27"/>
    </location>
</feature>
<dbReference type="PANTHER" id="PTHR38095:SF1">
    <property type="entry name" value="ANAEROBIC DIMETHYL SULFOXIDE REDUCTASE CHAIN YNFH"/>
    <property type="match status" value="1"/>
</dbReference>
<dbReference type="eggNOG" id="COG3302">
    <property type="taxonomic scope" value="Bacteria"/>
</dbReference>
<dbReference type="HOGENOM" id="CLU_077429_0_0_6"/>
<keyword evidence="1" id="KW-0812">Transmembrane</keyword>
<dbReference type="PANTHER" id="PTHR38095">
    <property type="entry name" value="ANAEROBIC DIMETHYL SULFOXIDE REDUCTASE CHAIN YNFH"/>
    <property type="match status" value="1"/>
</dbReference>
<dbReference type="GO" id="GO:0009389">
    <property type="term" value="F:dimethyl sulfoxide reductase activity"/>
    <property type="evidence" value="ECO:0007669"/>
    <property type="project" value="TreeGrafter"/>
</dbReference>
<organism evidence="2 3">
    <name type="scientific">Acidithiobacillus caldus (strain ATCC 51756 / DSM 8584 / KU)</name>
    <dbReference type="NCBI Taxonomy" id="637389"/>
    <lineage>
        <taxon>Bacteria</taxon>
        <taxon>Pseudomonadati</taxon>
        <taxon>Pseudomonadota</taxon>
        <taxon>Acidithiobacillia</taxon>
        <taxon>Acidithiobacillales</taxon>
        <taxon>Acidithiobacillaceae</taxon>
        <taxon>Acidithiobacillus</taxon>
    </lineage>
</organism>
<feature type="transmembrane region" description="Helical" evidence="1">
    <location>
        <begin position="85"/>
        <end position="104"/>
    </location>
</feature>
<keyword evidence="1" id="KW-0472">Membrane</keyword>
<dbReference type="EMBL" id="CP005986">
    <property type="protein sequence ID" value="AIA56054.1"/>
    <property type="molecule type" value="Genomic_DNA"/>
</dbReference>
<dbReference type="KEGG" id="acz:Acaty_c2200"/>
<sequence length="312" mass="33515">MHPALAVIFLTLFSGGGFGLMALVAIVNDFHIDGGLNPLQTLIAVLIALVFVTIGMLSSTAHLANPKNAWRAFTRWRTSWLAREGIFAVLFYPFAGLYLLWVYFTQAPADVVGLVLANLAGLIGLITIFCQGMIYAVLRTIRQWNTPLVPANFYFMGLGIGATILAAERIVLGAPATAFVALAVALLVAAAVLKGIYYFWIARPGGPSIRTATGFNRLTVRILDQGHTFGTFLTEEFGHTLPTAQARNIKVLMYGIAFVVPIAALALALDTGSALAALIAAVAVVIGIGIERWLFFVEAQHVVNLYHGRPSC</sequence>
<dbReference type="GO" id="GO:0019645">
    <property type="term" value="P:anaerobic electron transport chain"/>
    <property type="evidence" value="ECO:0007669"/>
    <property type="project" value="InterPro"/>
</dbReference>
<evidence type="ECO:0000313" key="3">
    <source>
        <dbReference type="Proteomes" id="UP000005522"/>
    </source>
</evidence>
<feature type="transmembrane region" description="Helical" evidence="1">
    <location>
        <begin position="251"/>
        <end position="269"/>
    </location>
</feature>
<feature type="transmembrane region" description="Helical" evidence="1">
    <location>
        <begin position="153"/>
        <end position="172"/>
    </location>
</feature>
<dbReference type="InterPro" id="IPR007059">
    <property type="entry name" value="DmsC"/>
</dbReference>
<dbReference type="GeneID" id="92932268"/>
<dbReference type="GO" id="GO:0005886">
    <property type="term" value="C:plasma membrane"/>
    <property type="evidence" value="ECO:0007669"/>
    <property type="project" value="TreeGrafter"/>
</dbReference>
<keyword evidence="2" id="KW-0560">Oxidoreductase</keyword>
<reference evidence="2 3" key="1">
    <citation type="journal article" date="2009" name="J. Bacteriol.">
        <title>Draft genome sequence of the extremely acidophilic bacterium Acidithiobacillus caldus ATCC 51756 reveals metabolic versatility in the genus Acidithiobacillus.</title>
        <authorList>
            <person name="Valdes J."/>
            <person name="Quatrini R."/>
            <person name="Hallberg K."/>
            <person name="Dopson M."/>
            <person name="Valenzuela P.D."/>
            <person name="Holmes D.S."/>
        </authorList>
    </citation>
    <scope>NUCLEOTIDE SEQUENCE [LARGE SCALE GENOMIC DNA]</scope>
    <source>
        <strain evidence="3">ATCC 51756 / DSM 8584 / KU</strain>
    </source>
</reference>
<dbReference type="RefSeq" id="WP_004868559.1">
    <property type="nucleotide sequence ID" value="NZ_CP005986.1"/>
</dbReference>
<name>A0A059ZT84_ACICK</name>
<proteinExistence type="predicted"/>
<accession>A0A059ZT84</accession>
<dbReference type="Pfam" id="PF04976">
    <property type="entry name" value="DmsC"/>
    <property type="match status" value="1"/>
</dbReference>
<dbReference type="GO" id="GO:0009390">
    <property type="term" value="C:dimethyl sulfoxide reductase complex"/>
    <property type="evidence" value="ECO:0007669"/>
    <property type="project" value="TreeGrafter"/>
</dbReference>
<feature type="transmembrane region" description="Helical" evidence="1">
    <location>
        <begin position="39"/>
        <end position="64"/>
    </location>
</feature>
<protein>
    <submittedName>
        <fullName evidence="2">Anaerobic dimethyl sulfoxide reductase chain C</fullName>
        <ecNumber evidence="2">1.8.5.3</ecNumber>
    </submittedName>
</protein>
<dbReference type="AlphaFoldDB" id="A0A059ZT84"/>
<evidence type="ECO:0000256" key="1">
    <source>
        <dbReference type="SAM" id="Phobius"/>
    </source>
</evidence>
<gene>
    <name evidence="2" type="ORF">Acaty_c2200</name>
</gene>
<feature type="transmembrane region" description="Helical" evidence="1">
    <location>
        <begin position="178"/>
        <end position="200"/>
    </location>
</feature>
<feature type="transmembrane region" description="Helical" evidence="1">
    <location>
        <begin position="275"/>
        <end position="295"/>
    </location>
</feature>
<evidence type="ECO:0000313" key="2">
    <source>
        <dbReference type="EMBL" id="AIA56054.1"/>
    </source>
</evidence>
<feature type="transmembrane region" description="Helical" evidence="1">
    <location>
        <begin position="116"/>
        <end position="141"/>
    </location>
</feature>
<keyword evidence="1" id="KW-1133">Transmembrane helix</keyword>
<dbReference type="EC" id="1.8.5.3" evidence="2"/>
<dbReference type="Proteomes" id="UP000005522">
    <property type="component" value="Chromosome"/>
</dbReference>